<protein>
    <recommendedName>
        <fullName evidence="4">Alcohol dehydrogenase 4</fullName>
    </recommendedName>
    <alternativeName>
        <fullName evidence="5">Alcohol dehydrogenase IV</fullName>
    </alternativeName>
</protein>
<dbReference type="GO" id="GO:0006113">
    <property type="term" value="P:fermentation"/>
    <property type="evidence" value="ECO:0007669"/>
    <property type="project" value="UniProtKB-ARBA"/>
</dbReference>
<dbReference type="Gene3D" id="3.40.50.1970">
    <property type="match status" value="1"/>
</dbReference>
<dbReference type="Gene3D" id="1.20.1090.10">
    <property type="entry name" value="Dehydroquinate synthase-like - alpha domain"/>
    <property type="match status" value="1"/>
</dbReference>
<comment type="caution">
    <text evidence="8">The sequence shown here is derived from an EMBL/GenBank/DDBJ whole genome shotgun (WGS) entry which is preliminary data.</text>
</comment>
<dbReference type="PANTHER" id="PTHR11496:SF102">
    <property type="entry name" value="ALCOHOL DEHYDROGENASE 4"/>
    <property type="match status" value="1"/>
</dbReference>
<keyword evidence="3" id="KW-0520">NAD</keyword>
<evidence type="ECO:0000256" key="4">
    <source>
        <dbReference type="ARBA" id="ARBA00074847"/>
    </source>
</evidence>
<evidence type="ECO:0000256" key="2">
    <source>
        <dbReference type="ARBA" id="ARBA00023002"/>
    </source>
</evidence>
<dbReference type="InterPro" id="IPR001670">
    <property type="entry name" value="ADH_Fe/GldA"/>
</dbReference>
<dbReference type="InterPro" id="IPR018211">
    <property type="entry name" value="ADH_Fe_CS"/>
</dbReference>
<evidence type="ECO:0000256" key="3">
    <source>
        <dbReference type="ARBA" id="ARBA00023027"/>
    </source>
</evidence>
<evidence type="ECO:0000259" key="6">
    <source>
        <dbReference type="Pfam" id="PF00465"/>
    </source>
</evidence>
<feature type="domain" description="Fe-containing alcohol dehydrogenase-like C-terminal" evidence="7">
    <location>
        <begin position="160"/>
        <end position="354"/>
    </location>
</feature>
<dbReference type="CDD" id="cd14861">
    <property type="entry name" value="Fe-ADH-like"/>
    <property type="match status" value="1"/>
</dbReference>
<dbReference type="InterPro" id="IPR056798">
    <property type="entry name" value="ADH_Fe_C"/>
</dbReference>
<evidence type="ECO:0000313" key="9">
    <source>
        <dbReference type="Proteomes" id="UP001174909"/>
    </source>
</evidence>
<dbReference type="SUPFAM" id="SSF56796">
    <property type="entry name" value="Dehydroquinate synthase-like"/>
    <property type="match status" value="1"/>
</dbReference>
<dbReference type="AlphaFoldDB" id="A0AA35XKQ9"/>
<dbReference type="Pfam" id="PF00465">
    <property type="entry name" value="Fe-ADH"/>
    <property type="match status" value="1"/>
</dbReference>
<feature type="domain" description="Alcohol dehydrogenase iron-type/glycerol dehydrogenase GldA" evidence="6">
    <location>
        <begin position="6"/>
        <end position="149"/>
    </location>
</feature>
<dbReference type="GO" id="GO:0004022">
    <property type="term" value="F:alcohol dehydrogenase (NAD+) activity"/>
    <property type="evidence" value="ECO:0007669"/>
    <property type="project" value="TreeGrafter"/>
</dbReference>
<name>A0AA35XKQ9_GEOBA</name>
<dbReference type="FunFam" id="3.40.50.1970:FF:000003">
    <property type="entry name" value="Alcohol dehydrogenase, iron-containing"/>
    <property type="match status" value="1"/>
</dbReference>
<evidence type="ECO:0000256" key="1">
    <source>
        <dbReference type="ARBA" id="ARBA00007358"/>
    </source>
</evidence>
<organism evidence="8 9">
    <name type="scientific">Geodia barretti</name>
    <name type="common">Barrett's horny sponge</name>
    <dbReference type="NCBI Taxonomy" id="519541"/>
    <lineage>
        <taxon>Eukaryota</taxon>
        <taxon>Metazoa</taxon>
        <taxon>Porifera</taxon>
        <taxon>Demospongiae</taxon>
        <taxon>Heteroscleromorpha</taxon>
        <taxon>Tetractinellida</taxon>
        <taxon>Astrophorina</taxon>
        <taxon>Geodiidae</taxon>
        <taxon>Geodia</taxon>
    </lineage>
</organism>
<reference evidence="8" key="1">
    <citation type="submission" date="2023-03" db="EMBL/GenBank/DDBJ databases">
        <authorList>
            <person name="Steffen K."/>
            <person name="Cardenas P."/>
        </authorList>
    </citation>
    <scope>NUCLEOTIDE SEQUENCE</scope>
</reference>
<dbReference type="InterPro" id="IPR039697">
    <property type="entry name" value="Alcohol_dehydrogenase_Fe"/>
</dbReference>
<sequence>MLVSLPKAADALAASGLSSATYSDIEPNPTDISVTQGVEVYKAEACDVVIAVGGGSVMDAAKAIRLLATHEPPAGEVSNLAPYYADVGGVERIRGDMPPLICVPTTAGTGSEVSQGSIITDTSLQTTDRWRKRAIVTPFNMANIALLDPGITLGMPSALTAATGMDAITHGIEAYVATKYHPIAEGVALQALRMLSANIQQVYHNGEDVTARGEMLFGSCMAAFSFQKGLGAVHSLAHQLSTDAPIPHGIANAILLPPVMEFNFSHANEKYAEVARALGIDTRDMEIDEAGYAAIDKIRAFNAELKMPAGLGDAGLDRGKIPKLGADAMLDHCHKFNPRVCTEEDMVALFEAAF</sequence>
<gene>
    <name evidence="8" type="ORF">GBAR_LOCUS30339</name>
</gene>
<evidence type="ECO:0000313" key="8">
    <source>
        <dbReference type="EMBL" id="CAI8055615.1"/>
    </source>
</evidence>
<dbReference type="Pfam" id="PF25137">
    <property type="entry name" value="ADH_Fe_C"/>
    <property type="match status" value="1"/>
</dbReference>
<dbReference type="PROSITE" id="PS00913">
    <property type="entry name" value="ADH_IRON_1"/>
    <property type="match status" value="1"/>
</dbReference>
<dbReference type="FunFam" id="1.20.1090.10:FF:000001">
    <property type="entry name" value="Aldehyde-alcohol dehydrogenase"/>
    <property type="match status" value="1"/>
</dbReference>
<keyword evidence="2" id="KW-0560">Oxidoreductase</keyword>
<accession>A0AA35XKQ9</accession>
<evidence type="ECO:0000259" key="7">
    <source>
        <dbReference type="Pfam" id="PF25137"/>
    </source>
</evidence>
<comment type="similarity">
    <text evidence="1">Belongs to the iron-containing alcohol dehydrogenase family.</text>
</comment>
<dbReference type="PANTHER" id="PTHR11496">
    <property type="entry name" value="ALCOHOL DEHYDROGENASE"/>
    <property type="match status" value="1"/>
</dbReference>
<dbReference type="Proteomes" id="UP001174909">
    <property type="component" value="Unassembled WGS sequence"/>
</dbReference>
<dbReference type="GO" id="GO:0046872">
    <property type="term" value="F:metal ion binding"/>
    <property type="evidence" value="ECO:0007669"/>
    <property type="project" value="InterPro"/>
</dbReference>
<dbReference type="EMBL" id="CASHTH010004289">
    <property type="protein sequence ID" value="CAI8055615.1"/>
    <property type="molecule type" value="Genomic_DNA"/>
</dbReference>
<proteinExistence type="inferred from homology"/>
<evidence type="ECO:0000256" key="5">
    <source>
        <dbReference type="ARBA" id="ARBA00076695"/>
    </source>
</evidence>
<keyword evidence="9" id="KW-1185">Reference proteome</keyword>